<sequence>MQLVSIYENINILNIEILSDWRVFDLEEIEKRVAIWNITGAGEPVIPGIALDLFVWENKDHEHIEFIYNYAKHHNWQETFKDWSSLIDDEKEQLVFYLKLQEKN</sequence>
<organism evidence="1 2">
    <name type="scientific">Novacetimonas hansenii</name>
    <name type="common">Komagataeibacter hansenii</name>
    <dbReference type="NCBI Taxonomy" id="436"/>
    <lineage>
        <taxon>Bacteria</taxon>
        <taxon>Pseudomonadati</taxon>
        <taxon>Pseudomonadota</taxon>
        <taxon>Alphaproteobacteria</taxon>
        <taxon>Acetobacterales</taxon>
        <taxon>Acetobacteraceae</taxon>
        <taxon>Novacetimonas</taxon>
    </lineage>
</organism>
<gene>
    <name evidence="1" type="ORF">GHA01_24350</name>
</gene>
<evidence type="ECO:0008006" key="3">
    <source>
        <dbReference type="Google" id="ProtNLM"/>
    </source>
</evidence>
<dbReference type="EMBL" id="BJNN01000127">
    <property type="protein sequence ID" value="GEC64586.1"/>
    <property type="molecule type" value="Genomic_DNA"/>
</dbReference>
<keyword evidence="2" id="KW-1185">Reference proteome</keyword>
<evidence type="ECO:0000313" key="2">
    <source>
        <dbReference type="Proteomes" id="UP000319478"/>
    </source>
</evidence>
<reference evidence="1 2" key="1">
    <citation type="submission" date="2019-06" db="EMBL/GenBank/DDBJ databases">
        <title>Whole genome shotgun sequence of Komagataeibacter hansenii NBRC 14820.</title>
        <authorList>
            <person name="Hosoyama A."/>
            <person name="Uohara A."/>
            <person name="Ohji S."/>
            <person name="Ichikawa N."/>
        </authorList>
    </citation>
    <scope>NUCLEOTIDE SEQUENCE [LARGE SCALE GENOMIC DNA]</scope>
    <source>
        <strain evidence="1 2">NBRC 14820</strain>
    </source>
</reference>
<evidence type="ECO:0000313" key="1">
    <source>
        <dbReference type="EMBL" id="GEC64586.1"/>
    </source>
</evidence>
<name>A0ABQ0SHA0_NOVHA</name>
<comment type="caution">
    <text evidence="1">The sequence shown here is derived from an EMBL/GenBank/DDBJ whole genome shotgun (WGS) entry which is preliminary data.</text>
</comment>
<dbReference type="Proteomes" id="UP000319478">
    <property type="component" value="Unassembled WGS sequence"/>
</dbReference>
<proteinExistence type="predicted"/>
<accession>A0ABQ0SHA0</accession>
<dbReference type="RefSeq" id="WP_141312927.1">
    <property type="nucleotide sequence ID" value="NZ_BJNN01000127.1"/>
</dbReference>
<protein>
    <recommendedName>
        <fullName evidence="3">NIPSNAP domain-containing protein</fullName>
    </recommendedName>
</protein>